<dbReference type="AlphaFoldDB" id="A0A1R3H1Y6"/>
<evidence type="ECO:0000313" key="2">
    <source>
        <dbReference type="Proteomes" id="UP000188268"/>
    </source>
</evidence>
<protein>
    <submittedName>
        <fullName evidence="1">Uncharacterized protein</fullName>
    </submittedName>
</protein>
<keyword evidence="2" id="KW-1185">Reference proteome</keyword>
<proteinExistence type="predicted"/>
<organism evidence="1 2">
    <name type="scientific">Corchorus capsularis</name>
    <name type="common">Jute</name>
    <dbReference type="NCBI Taxonomy" id="210143"/>
    <lineage>
        <taxon>Eukaryota</taxon>
        <taxon>Viridiplantae</taxon>
        <taxon>Streptophyta</taxon>
        <taxon>Embryophyta</taxon>
        <taxon>Tracheophyta</taxon>
        <taxon>Spermatophyta</taxon>
        <taxon>Magnoliopsida</taxon>
        <taxon>eudicotyledons</taxon>
        <taxon>Gunneridae</taxon>
        <taxon>Pentapetalae</taxon>
        <taxon>rosids</taxon>
        <taxon>malvids</taxon>
        <taxon>Malvales</taxon>
        <taxon>Malvaceae</taxon>
        <taxon>Grewioideae</taxon>
        <taxon>Apeibeae</taxon>
        <taxon>Corchorus</taxon>
    </lineage>
</organism>
<name>A0A1R3H1Y6_COCAP</name>
<sequence length="29" mass="3180">MTPSMAHQATTTILARHIITPPCRHAHDA</sequence>
<accession>A0A1R3H1Y6</accession>
<gene>
    <name evidence="1" type="ORF">CCACVL1_21847</name>
</gene>
<comment type="caution">
    <text evidence="1">The sequence shown here is derived from an EMBL/GenBank/DDBJ whole genome shotgun (WGS) entry which is preliminary data.</text>
</comment>
<dbReference type="EMBL" id="AWWV01012818">
    <property type="protein sequence ID" value="OMO64327.1"/>
    <property type="molecule type" value="Genomic_DNA"/>
</dbReference>
<dbReference type="Proteomes" id="UP000188268">
    <property type="component" value="Unassembled WGS sequence"/>
</dbReference>
<evidence type="ECO:0000313" key="1">
    <source>
        <dbReference type="EMBL" id="OMO64327.1"/>
    </source>
</evidence>
<reference evidence="1 2" key="1">
    <citation type="submission" date="2013-09" db="EMBL/GenBank/DDBJ databases">
        <title>Corchorus capsularis genome sequencing.</title>
        <authorList>
            <person name="Alam M."/>
            <person name="Haque M.S."/>
            <person name="Islam M.S."/>
            <person name="Emdad E.M."/>
            <person name="Islam M.M."/>
            <person name="Ahmed B."/>
            <person name="Halim A."/>
            <person name="Hossen Q.M.M."/>
            <person name="Hossain M.Z."/>
            <person name="Ahmed R."/>
            <person name="Khan M.M."/>
            <person name="Islam R."/>
            <person name="Rashid M.M."/>
            <person name="Khan S.A."/>
            <person name="Rahman M.S."/>
            <person name="Alam M."/>
        </authorList>
    </citation>
    <scope>NUCLEOTIDE SEQUENCE [LARGE SCALE GENOMIC DNA]</scope>
    <source>
        <strain evidence="2">cv. CVL-1</strain>
        <tissue evidence="1">Whole seedling</tissue>
    </source>
</reference>
<dbReference type="Gramene" id="OMO64327">
    <property type="protein sequence ID" value="OMO64327"/>
    <property type="gene ID" value="CCACVL1_21847"/>
</dbReference>